<organism evidence="1 2">
    <name type="scientific">Candidatus Berkelbacteria bacterium Licking1014_85</name>
    <dbReference type="NCBI Taxonomy" id="2017148"/>
    <lineage>
        <taxon>Bacteria</taxon>
        <taxon>Candidatus Berkelbacteria</taxon>
    </lineage>
</organism>
<dbReference type="Pfam" id="PF04221">
    <property type="entry name" value="RelB"/>
    <property type="match status" value="1"/>
</dbReference>
<dbReference type="Proteomes" id="UP000315589">
    <property type="component" value="Unassembled WGS sequence"/>
</dbReference>
<dbReference type="AlphaFoldDB" id="A0A554LM81"/>
<dbReference type="Gene3D" id="1.10.1220.10">
    <property type="entry name" value="Met repressor-like"/>
    <property type="match status" value="1"/>
</dbReference>
<proteinExistence type="predicted"/>
<dbReference type="GO" id="GO:0006355">
    <property type="term" value="P:regulation of DNA-templated transcription"/>
    <property type="evidence" value="ECO:0007669"/>
    <property type="project" value="InterPro"/>
</dbReference>
<dbReference type="InterPro" id="IPR007337">
    <property type="entry name" value="RelB/DinJ"/>
</dbReference>
<sequence>MTTVINFKTDKKIKTQAKKIAEEMGLNLSDILNIYLRGFVVTKKIYININKDESNPSDELLEAVREAREEYKNKSLKSF</sequence>
<protein>
    <recommendedName>
        <fullName evidence="3">DNA-damage-inducible protein J</fullName>
    </recommendedName>
</protein>
<name>A0A554LM81_9BACT</name>
<feature type="non-terminal residue" evidence="1">
    <location>
        <position position="79"/>
    </location>
</feature>
<dbReference type="InterPro" id="IPR013321">
    <property type="entry name" value="Arc_rbn_hlx_hlx"/>
</dbReference>
<dbReference type="EMBL" id="VMGI01000005">
    <property type="protein sequence ID" value="TSC93962.1"/>
    <property type="molecule type" value="Genomic_DNA"/>
</dbReference>
<comment type="caution">
    <text evidence="1">The sequence shown here is derived from an EMBL/GenBank/DDBJ whole genome shotgun (WGS) entry which is preliminary data.</text>
</comment>
<reference evidence="1 2" key="1">
    <citation type="submission" date="2017-07" db="EMBL/GenBank/DDBJ databases">
        <title>Mechanisms for carbon and nitrogen cycling indicate functional differentiation within the Candidate Phyla Radiation.</title>
        <authorList>
            <person name="Danczak R.E."/>
            <person name="Johnston M.D."/>
            <person name="Kenah C."/>
            <person name="Slattery M."/>
            <person name="Wrighton K.C."/>
            <person name="Wilkins M.J."/>
        </authorList>
    </citation>
    <scope>NUCLEOTIDE SEQUENCE [LARGE SCALE GENOMIC DNA]</scope>
    <source>
        <strain evidence="1">Licking1014_85</strain>
    </source>
</reference>
<dbReference type="NCBIfam" id="TIGR02384">
    <property type="entry name" value="RelB_DinJ"/>
    <property type="match status" value="1"/>
</dbReference>
<evidence type="ECO:0000313" key="1">
    <source>
        <dbReference type="EMBL" id="TSC93962.1"/>
    </source>
</evidence>
<evidence type="ECO:0000313" key="2">
    <source>
        <dbReference type="Proteomes" id="UP000315589"/>
    </source>
</evidence>
<evidence type="ECO:0008006" key="3">
    <source>
        <dbReference type="Google" id="ProtNLM"/>
    </source>
</evidence>
<gene>
    <name evidence="1" type="ORF">CEN91_48</name>
</gene>
<accession>A0A554LM81</accession>